<keyword evidence="4 8" id="KW-0276">Fatty acid metabolism</keyword>
<protein>
    <recommendedName>
        <fullName evidence="8">Holo-[acyl-carrier-protein] synthase</fullName>
        <shortName evidence="8">Holo-ACP synthase</shortName>
        <ecNumber evidence="8">2.7.8.7</ecNumber>
    </recommendedName>
    <alternativeName>
        <fullName evidence="8">4'-phosphopantetheinyl transferase AcpS</fullName>
    </alternativeName>
</protein>
<keyword evidence="12" id="KW-1185">Reference proteome</keyword>
<dbReference type="GO" id="GO:0000287">
    <property type="term" value="F:magnesium ion binding"/>
    <property type="evidence" value="ECO:0007669"/>
    <property type="project" value="UniProtKB-UniRule"/>
</dbReference>
<keyword evidence="1 8" id="KW-0444">Lipid biosynthesis</keyword>
<evidence type="ECO:0000256" key="8">
    <source>
        <dbReference type="HAMAP-Rule" id="MF_00101"/>
    </source>
</evidence>
<evidence type="ECO:0000256" key="3">
    <source>
        <dbReference type="ARBA" id="ARBA00022723"/>
    </source>
</evidence>
<feature type="domain" description="4'-phosphopantetheinyl transferase" evidence="10">
    <location>
        <begin position="30"/>
        <end position="128"/>
    </location>
</feature>
<evidence type="ECO:0000256" key="5">
    <source>
        <dbReference type="ARBA" id="ARBA00022842"/>
    </source>
</evidence>
<name>A0A542SXD4_9ACTN</name>
<dbReference type="InterPro" id="IPR002582">
    <property type="entry name" value="ACPS"/>
</dbReference>
<dbReference type="RefSeq" id="WP_199832783.1">
    <property type="nucleotide sequence ID" value="NZ_JBPJFI010000003.1"/>
</dbReference>
<evidence type="ECO:0000256" key="2">
    <source>
        <dbReference type="ARBA" id="ARBA00022679"/>
    </source>
</evidence>
<evidence type="ECO:0000259" key="10">
    <source>
        <dbReference type="Pfam" id="PF01648"/>
    </source>
</evidence>
<evidence type="ECO:0000313" key="11">
    <source>
        <dbReference type="EMBL" id="TQK79261.1"/>
    </source>
</evidence>
<keyword evidence="5 8" id="KW-0460">Magnesium</keyword>
<feature type="binding site" evidence="8">
    <location>
        <position position="80"/>
    </location>
    <ligand>
        <name>Mg(2+)</name>
        <dbReference type="ChEBI" id="CHEBI:18420"/>
    </ligand>
</feature>
<evidence type="ECO:0000256" key="1">
    <source>
        <dbReference type="ARBA" id="ARBA00022516"/>
    </source>
</evidence>
<dbReference type="InterPro" id="IPR004568">
    <property type="entry name" value="Ppantetheine-prot_Trfase_dom"/>
</dbReference>
<comment type="subcellular location">
    <subcellularLocation>
        <location evidence="8">Cytoplasm</location>
    </subcellularLocation>
</comment>
<keyword evidence="8" id="KW-0963">Cytoplasm</keyword>
<evidence type="ECO:0000256" key="9">
    <source>
        <dbReference type="SAM" id="MobiDB-lite"/>
    </source>
</evidence>
<dbReference type="SUPFAM" id="SSF56214">
    <property type="entry name" value="4'-phosphopantetheinyl transferase"/>
    <property type="match status" value="1"/>
</dbReference>
<feature type="region of interest" description="Disordered" evidence="9">
    <location>
        <begin position="151"/>
        <end position="185"/>
    </location>
</feature>
<keyword evidence="6 8" id="KW-0443">Lipid metabolism</keyword>
<evidence type="ECO:0000256" key="6">
    <source>
        <dbReference type="ARBA" id="ARBA00023098"/>
    </source>
</evidence>
<dbReference type="AlphaFoldDB" id="A0A542SXD4"/>
<dbReference type="GO" id="GO:0005737">
    <property type="term" value="C:cytoplasm"/>
    <property type="evidence" value="ECO:0007669"/>
    <property type="project" value="UniProtKB-SubCell"/>
</dbReference>
<keyword evidence="7 8" id="KW-0275">Fatty acid biosynthesis</keyword>
<keyword evidence="2 8" id="KW-0808">Transferase</keyword>
<dbReference type="NCBIfam" id="TIGR00556">
    <property type="entry name" value="pantethn_trn"/>
    <property type="match status" value="1"/>
</dbReference>
<evidence type="ECO:0000256" key="4">
    <source>
        <dbReference type="ARBA" id="ARBA00022832"/>
    </source>
</evidence>
<dbReference type="HAMAP" id="MF_00101">
    <property type="entry name" value="AcpS"/>
    <property type="match status" value="1"/>
</dbReference>
<feature type="compositionally biased region" description="Basic and acidic residues" evidence="9">
    <location>
        <begin position="175"/>
        <end position="185"/>
    </location>
</feature>
<dbReference type="NCBIfam" id="TIGR00516">
    <property type="entry name" value="acpS"/>
    <property type="match status" value="1"/>
</dbReference>
<dbReference type="InterPro" id="IPR008278">
    <property type="entry name" value="4-PPantetheinyl_Trfase_dom"/>
</dbReference>
<dbReference type="Gene3D" id="3.90.470.20">
    <property type="entry name" value="4'-phosphopantetheinyl transferase domain"/>
    <property type="match status" value="1"/>
</dbReference>
<comment type="cofactor">
    <cofactor evidence="8">
        <name>Mg(2+)</name>
        <dbReference type="ChEBI" id="CHEBI:18420"/>
    </cofactor>
</comment>
<dbReference type="GO" id="GO:0008897">
    <property type="term" value="F:holo-[acyl-carrier-protein] synthase activity"/>
    <property type="evidence" value="ECO:0007669"/>
    <property type="project" value="UniProtKB-UniRule"/>
</dbReference>
<reference evidence="11 12" key="1">
    <citation type="submission" date="2019-06" db="EMBL/GenBank/DDBJ databases">
        <title>Sequencing the genomes of 1000 actinobacteria strains.</title>
        <authorList>
            <person name="Klenk H.-P."/>
        </authorList>
    </citation>
    <scope>NUCLEOTIDE SEQUENCE [LARGE SCALE GENOMIC DNA]</scope>
    <source>
        <strain evidence="11 12">DSM 41929</strain>
    </source>
</reference>
<evidence type="ECO:0000313" key="12">
    <source>
        <dbReference type="Proteomes" id="UP000318103"/>
    </source>
</evidence>
<accession>A0A542SXD4</accession>
<feature type="region of interest" description="Disordered" evidence="9">
    <location>
        <begin position="1"/>
        <end position="25"/>
    </location>
</feature>
<dbReference type="InterPro" id="IPR037143">
    <property type="entry name" value="4-PPantetheinyl_Trfase_dom_sf"/>
</dbReference>
<gene>
    <name evidence="8" type="primary">acpS</name>
    <name evidence="11" type="ORF">FB563_8256</name>
</gene>
<feature type="binding site" evidence="8">
    <location>
        <position position="32"/>
    </location>
    <ligand>
        <name>Mg(2+)</name>
        <dbReference type="ChEBI" id="CHEBI:18420"/>
    </ligand>
</feature>
<dbReference type="Pfam" id="PF01648">
    <property type="entry name" value="ACPS"/>
    <property type="match status" value="1"/>
</dbReference>
<sequence length="185" mass="19888">MPHSQQPLREPGAGRSPGPPDPPQLRVRTGVDLAEVGRVEELMASQPGLRERVFTPRELAYCDRRRRTGEHLAGRWAVKEAVIKCLGTGMTPHMEWTDIEVVNDRGGRPRVRLHGEVEAVAQDLGMHHIDISLSHSGGLAVAQAVLVCLADPPGTAPGSGPPTRTTPDTAPHSTHTAEGDDPHEA</sequence>
<keyword evidence="3 8" id="KW-0479">Metal-binding</keyword>
<dbReference type="EC" id="2.7.8.7" evidence="8"/>
<proteinExistence type="inferred from homology"/>
<comment type="similarity">
    <text evidence="8">Belongs to the P-Pant transferase superfamily. AcpS family.</text>
</comment>
<comment type="function">
    <text evidence="8">Transfers the 4'-phosphopantetheine moiety from coenzyme A to a Ser of acyl-carrier-protein.</text>
</comment>
<organism evidence="11 12">
    <name type="scientific">Streptomyces puniciscabiei</name>
    <dbReference type="NCBI Taxonomy" id="164348"/>
    <lineage>
        <taxon>Bacteria</taxon>
        <taxon>Bacillati</taxon>
        <taxon>Actinomycetota</taxon>
        <taxon>Actinomycetes</taxon>
        <taxon>Kitasatosporales</taxon>
        <taxon>Streptomycetaceae</taxon>
        <taxon>Streptomyces</taxon>
    </lineage>
</organism>
<dbReference type="EMBL" id="VFNX01000007">
    <property type="protein sequence ID" value="TQK79261.1"/>
    <property type="molecule type" value="Genomic_DNA"/>
</dbReference>
<evidence type="ECO:0000256" key="7">
    <source>
        <dbReference type="ARBA" id="ARBA00023160"/>
    </source>
</evidence>
<comment type="catalytic activity">
    <reaction evidence="8">
        <text>apo-[ACP] + CoA = holo-[ACP] + adenosine 3',5'-bisphosphate + H(+)</text>
        <dbReference type="Rhea" id="RHEA:12068"/>
        <dbReference type="Rhea" id="RHEA-COMP:9685"/>
        <dbReference type="Rhea" id="RHEA-COMP:9690"/>
        <dbReference type="ChEBI" id="CHEBI:15378"/>
        <dbReference type="ChEBI" id="CHEBI:29999"/>
        <dbReference type="ChEBI" id="CHEBI:57287"/>
        <dbReference type="ChEBI" id="CHEBI:58343"/>
        <dbReference type="ChEBI" id="CHEBI:64479"/>
        <dbReference type="EC" id="2.7.8.7"/>
    </reaction>
</comment>
<dbReference type="GO" id="GO:0006633">
    <property type="term" value="P:fatty acid biosynthetic process"/>
    <property type="evidence" value="ECO:0007669"/>
    <property type="project" value="UniProtKB-UniRule"/>
</dbReference>
<dbReference type="Proteomes" id="UP000318103">
    <property type="component" value="Unassembled WGS sequence"/>
</dbReference>
<comment type="caution">
    <text evidence="11">The sequence shown here is derived from an EMBL/GenBank/DDBJ whole genome shotgun (WGS) entry which is preliminary data.</text>
</comment>
<feature type="compositionally biased region" description="Low complexity" evidence="9">
    <location>
        <begin position="151"/>
        <end position="169"/>
    </location>
</feature>